<dbReference type="SMART" id="SM00421">
    <property type="entry name" value="HTH_LUXR"/>
    <property type="match status" value="1"/>
</dbReference>
<dbReference type="PANTHER" id="PTHR44688:SF16">
    <property type="entry name" value="DNA-BINDING TRANSCRIPTIONAL ACTIVATOR DEVR_DOSR"/>
    <property type="match status" value="1"/>
</dbReference>
<dbReference type="InterPro" id="IPR011006">
    <property type="entry name" value="CheY-like_superfamily"/>
</dbReference>
<evidence type="ECO:0000256" key="2">
    <source>
        <dbReference type="ARBA" id="ARBA00023012"/>
    </source>
</evidence>
<keyword evidence="2" id="KW-0902">Two-component regulatory system</keyword>
<dbReference type="GO" id="GO:0000160">
    <property type="term" value="P:phosphorelay signal transduction system"/>
    <property type="evidence" value="ECO:0007669"/>
    <property type="project" value="UniProtKB-KW"/>
</dbReference>
<evidence type="ECO:0000256" key="3">
    <source>
        <dbReference type="ARBA" id="ARBA00023015"/>
    </source>
</evidence>
<keyword evidence="5" id="KW-0804">Transcription</keyword>
<dbReference type="Proteomes" id="UP000214610">
    <property type="component" value="Unassembled WGS sequence"/>
</dbReference>
<proteinExistence type="predicted"/>
<dbReference type="PROSITE" id="PS50110">
    <property type="entry name" value="RESPONSE_REGULATORY"/>
    <property type="match status" value="1"/>
</dbReference>
<comment type="caution">
    <text evidence="9">The sequence shown here is derived from an EMBL/GenBank/DDBJ whole genome shotgun (WGS) entry which is preliminary data.</text>
</comment>
<organism evidence="9 10">
    <name type="scientific">Turicimonas muris</name>
    <dbReference type="NCBI Taxonomy" id="1796652"/>
    <lineage>
        <taxon>Bacteria</taxon>
        <taxon>Pseudomonadati</taxon>
        <taxon>Pseudomonadota</taxon>
        <taxon>Betaproteobacteria</taxon>
        <taxon>Burkholderiales</taxon>
        <taxon>Sutterellaceae</taxon>
        <taxon>Turicimonas</taxon>
    </lineage>
</organism>
<evidence type="ECO:0000313" key="10">
    <source>
        <dbReference type="Proteomes" id="UP000214610"/>
    </source>
</evidence>
<dbReference type="CDD" id="cd06170">
    <property type="entry name" value="LuxR_C_like"/>
    <property type="match status" value="1"/>
</dbReference>
<dbReference type="PROSITE" id="PS50043">
    <property type="entry name" value="HTH_LUXR_2"/>
    <property type="match status" value="1"/>
</dbReference>
<dbReference type="GeneID" id="78362108"/>
<evidence type="ECO:0000256" key="1">
    <source>
        <dbReference type="ARBA" id="ARBA00022553"/>
    </source>
</evidence>
<keyword evidence="4 9" id="KW-0238">DNA-binding</keyword>
<feature type="modified residue" description="4-aspartylphosphate" evidence="6">
    <location>
        <position position="57"/>
    </location>
</feature>
<evidence type="ECO:0000259" key="7">
    <source>
        <dbReference type="PROSITE" id="PS50043"/>
    </source>
</evidence>
<dbReference type="GO" id="GO:0006355">
    <property type="term" value="P:regulation of DNA-templated transcription"/>
    <property type="evidence" value="ECO:0007669"/>
    <property type="project" value="InterPro"/>
</dbReference>
<keyword evidence="3" id="KW-0805">Transcription regulation</keyword>
<keyword evidence="10" id="KW-1185">Reference proteome</keyword>
<dbReference type="InterPro" id="IPR001789">
    <property type="entry name" value="Sig_transdc_resp-reg_receiver"/>
</dbReference>
<dbReference type="Pfam" id="PF00072">
    <property type="entry name" value="Response_reg"/>
    <property type="match status" value="1"/>
</dbReference>
<dbReference type="EMBL" id="NHMP01000008">
    <property type="protein sequence ID" value="OXE45645.1"/>
    <property type="molecule type" value="Genomic_DNA"/>
</dbReference>
<dbReference type="SUPFAM" id="SSF52172">
    <property type="entry name" value="CheY-like"/>
    <property type="match status" value="1"/>
</dbReference>
<accession>A0A227KDN3</accession>
<dbReference type="FunFam" id="3.40.50.2300:FF:000018">
    <property type="entry name" value="DNA-binding transcriptional regulator NtrC"/>
    <property type="match status" value="1"/>
</dbReference>
<dbReference type="InterPro" id="IPR036388">
    <property type="entry name" value="WH-like_DNA-bd_sf"/>
</dbReference>
<evidence type="ECO:0000256" key="6">
    <source>
        <dbReference type="PROSITE-ProRule" id="PRU00169"/>
    </source>
</evidence>
<dbReference type="SUPFAM" id="SSF46894">
    <property type="entry name" value="C-terminal effector domain of the bipartite response regulators"/>
    <property type="match status" value="1"/>
</dbReference>
<evidence type="ECO:0000259" key="8">
    <source>
        <dbReference type="PROSITE" id="PS50110"/>
    </source>
</evidence>
<feature type="domain" description="HTH luxR-type" evidence="7">
    <location>
        <begin position="138"/>
        <end position="203"/>
    </location>
</feature>
<keyword evidence="1 6" id="KW-0597">Phosphoprotein</keyword>
<name>A0A227KDN3_9BURK</name>
<dbReference type="CDD" id="cd17537">
    <property type="entry name" value="REC_FixJ"/>
    <property type="match status" value="1"/>
</dbReference>
<dbReference type="InterPro" id="IPR000792">
    <property type="entry name" value="Tscrpt_reg_LuxR_C"/>
</dbReference>
<dbReference type="PROSITE" id="PS00622">
    <property type="entry name" value="HTH_LUXR_1"/>
    <property type="match status" value="1"/>
</dbReference>
<dbReference type="PRINTS" id="PR00038">
    <property type="entry name" value="HTHLUXR"/>
</dbReference>
<reference evidence="10" key="1">
    <citation type="submission" date="2017-05" db="EMBL/GenBank/DDBJ databases">
        <title>Improved OligoMM genomes.</title>
        <authorList>
            <person name="Garzetti D."/>
        </authorList>
    </citation>
    <scope>NUCLEOTIDE SEQUENCE [LARGE SCALE GENOMIC DNA]</scope>
    <source>
        <strain evidence="10">YL45</strain>
    </source>
</reference>
<dbReference type="RefSeq" id="WP_066594146.1">
    <property type="nucleotide sequence ID" value="NZ_CAJTBZ010000003.1"/>
</dbReference>
<evidence type="ECO:0000313" key="9">
    <source>
        <dbReference type="EMBL" id="OXE45645.1"/>
    </source>
</evidence>
<dbReference type="Gene3D" id="1.10.10.10">
    <property type="entry name" value="Winged helix-like DNA-binding domain superfamily/Winged helix DNA-binding domain"/>
    <property type="match status" value="1"/>
</dbReference>
<dbReference type="GO" id="GO:0003677">
    <property type="term" value="F:DNA binding"/>
    <property type="evidence" value="ECO:0007669"/>
    <property type="project" value="UniProtKB-KW"/>
</dbReference>
<dbReference type="PANTHER" id="PTHR44688">
    <property type="entry name" value="DNA-BINDING TRANSCRIPTIONAL ACTIVATOR DEVR_DOSR"/>
    <property type="match status" value="1"/>
</dbReference>
<evidence type="ECO:0000256" key="4">
    <source>
        <dbReference type="ARBA" id="ARBA00023125"/>
    </source>
</evidence>
<sequence>MKKPAQPLIRIVDDDDDLRNALSFLLKAQGWRVAAYSSAKDFLVQDAPSVPGCLILDIRMPDMTGLELQREMSEREYRLPIIFLSAHGSIDTAVNTLHAGAVDFLEKPVSEEKLLKSIGRAIKIDKLKNGASLEPTEIKEKLRTLTPREIEIADLIAKGLLNREVAEITGISIRTVETHRSRIFHKLGIKDISELIQFADLLPEI</sequence>
<evidence type="ECO:0000256" key="5">
    <source>
        <dbReference type="ARBA" id="ARBA00023163"/>
    </source>
</evidence>
<dbReference type="AlphaFoldDB" id="A0A227KDN3"/>
<dbReference type="Gene3D" id="3.40.50.2300">
    <property type="match status" value="1"/>
</dbReference>
<gene>
    <name evidence="9" type="ORF">ADH67_10865</name>
</gene>
<dbReference type="Pfam" id="PF00196">
    <property type="entry name" value="GerE"/>
    <property type="match status" value="1"/>
</dbReference>
<protein>
    <submittedName>
        <fullName evidence="9">DNA-binding response regulator</fullName>
    </submittedName>
</protein>
<feature type="domain" description="Response regulatory" evidence="8">
    <location>
        <begin position="8"/>
        <end position="122"/>
    </location>
</feature>
<dbReference type="SMART" id="SM00448">
    <property type="entry name" value="REC"/>
    <property type="match status" value="1"/>
</dbReference>
<dbReference type="InterPro" id="IPR016032">
    <property type="entry name" value="Sig_transdc_resp-reg_C-effctor"/>
</dbReference>